<dbReference type="PANTHER" id="PTHR24559:SF444">
    <property type="entry name" value="REVERSE TRANSCRIPTASE DOMAIN-CONTAINING PROTEIN"/>
    <property type="match status" value="1"/>
</dbReference>
<reference evidence="9" key="1">
    <citation type="journal article" date="2019" name="Sci. Rep.">
        <title>Draft genome of Tanacetum cinerariifolium, the natural source of mosquito coil.</title>
        <authorList>
            <person name="Yamashiro T."/>
            <person name="Shiraishi A."/>
            <person name="Satake H."/>
            <person name="Nakayama K."/>
        </authorList>
    </citation>
    <scope>NUCLEOTIDE SEQUENCE</scope>
</reference>
<dbReference type="PANTHER" id="PTHR24559">
    <property type="entry name" value="TRANSPOSON TY3-I GAG-POL POLYPROTEIN"/>
    <property type="match status" value="1"/>
</dbReference>
<comment type="caution">
    <text evidence="9">The sequence shown here is derived from an EMBL/GenBank/DDBJ whole genome shotgun (WGS) entry which is preliminary data.</text>
</comment>
<sequence length="704" mass="81224">MLGFAPAMINIPNNNNGWIEEDDEEEMEAKEDDEEEMEVEEDDEEEMKVENNDDENDDEIIHPYEEADPLNRPPPSLETAEQEFMNARVNRRNDLNTLYSKVKTLTKQMWDMYRVESSLFKRLEINDIRMDSFDDDLTALDSTLREQIQEMKKLMAEWESKIRDQLPLKKRYRETPYDPSTNTIYRPKRNDPYVMARDAAATIPTKEDDEYLVVPSDPQLPQPRGSLRDSQKITQAAIEKLIANDITQDQATRGNPSKAGGFGGNNEDQDGAPPARESLVNALGEKRPKLKELLRGIRESRKTTTTKVATTTTTGVTTGTTTAIIKTTTEGNGMLGYQQPRIREEDIPITTFRTRIPPPQQVEFRIKLVPRAAPVARAPYRLAPSELKELSDQLKELSEKGFIHPSSSPWGAPVLFVKKKDSSVRACTKRLICGQVINNLTLERKISQLLPSKLVCKPYLDKFVIVFIDDILIYSKSKEEHGEHLKIILELLRSEDFVVYCDASHKGFRAVLMQREKVIAYASRQLKKHEENYTTHDFELDYDCEICYYLGKANVVAGALIWKEKEIPLRVRALVMTAHTDLPERILNAQTEIMKEENVKAENLGRLIKPIFEIRFDGIRYFNKSLPMSTPKNPEDYDSIWVIVDRFTKLTHFLPMKKTDSMEKLTQLHLKEIICRYRCKYEHDLHSETDDQSERTIQTLEDMP</sequence>
<evidence type="ECO:0000256" key="7">
    <source>
        <dbReference type="SAM" id="MobiDB-lite"/>
    </source>
</evidence>
<evidence type="ECO:0000256" key="4">
    <source>
        <dbReference type="ARBA" id="ARBA00022759"/>
    </source>
</evidence>
<dbReference type="AlphaFoldDB" id="A0A699GJ74"/>
<evidence type="ECO:0000313" key="9">
    <source>
        <dbReference type="EMBL" id="GEU29292.1"/>
    </source>
</evidence>
<dbReference type="InterPro" id="IPR053134">
    <property type="entry name" value="RNA-dir_DNA_polymerase"/>
</dbReference>
<accession>A0A699GJ74</accession>
<evidence type="ECO:0000256" key="6">
    <source>
        <dbReference type="ARBA" id="ARBA00022918"/>
    </source>
</evidence>
<evidence type="ECO:0000256" key="3">
    <source>
        <dbReference type="ARBA" id="ARBA00022722"/>
    </source>
</evidence>
<evidence type="ECO:0000256" key="1">
    <source>
        <dbReference type="ARBA" id="ARBA00022679"/>
    </source>
</evidence>
<dbReference type="GO" id="GO:0003964">
    <property type="term" value="F:RNA-directed DNA polymerase activity"/>
    <property type="evidence" value="ECO:0007669"/>
    <property type="project" value="UniProtKB-KW"/>
</dbReference>
<dbReference type="EMBL" id="BKCJ010000057">
    <property type="protein sequence ID" value="GEU29292.1"/>
    <property type="molecule type" value="Genomic_DNA"/>
</dbReference>
<dbReference type="GO" id="GO:0016787">
    <property type="term" value="F:hydrolase activity"/>
    <property type="evidence" value="ECO:0007669"/>
    <property type="project" value="UniProtKB-KW"/>
</dbReference>
<evidence type="ECO:0000259" key="8">
    <source>
        <dbReference type="Pfam" id="PF17917"/>
    </source>
</evidence>
<feature type="compositionally biased region" description="Acidic residues" evidence="7">
    <location>
        <begin position="19"/>
        <end position="58"/>
    </location>
</feature>
<keyword evidence="5" id="KW-0378">Hydrolase</keyword>
<keyword evidence="6" id="KW-0695">RNA-directed DNA polymerase</keyword>
<dbReference type="Gene3D" id="3.10.10.10">
    <property type="entry name" value="HIV Type 1 Reverse Transcriptase, subunit A, domain 1"/>
    <property type="match status" value="1"/>
</dbReference>
<dbReference type="Gene3D" id="3.30.70.270">
    <property type="match status" value="1"/>
</dbReference>
<dbReference type="Pfam" id="PF17917">
    <property type="entry name" value="RT_RNaseH"/>
    <property type="match status" value="1"/>
</dbReference>
<proteinExistence type="predicted"/>
<keyword evidence="4" id="KW-0255">Endonuclease</keyword>
<feature type="region of interest" description="Disordered" evidence="7">
    <location>
        <begin position="1"/>
        <end position="58"/>
    </location>
</feature>
<feature type="compositionally biased region" description="Polar residues" evidence="7">
    <location>
        <begin position="245"/>
        <end position="255"/>
    </location>
</feature>
<keyword evidence="1" id="KW-0808">Transferase</keyword>
<evidence type="ECO:0000256" key="5">
    <source>
        <dbReference type="ARBA" id="ARBA00022801"/>
    </source>
</evidence>
<feature type="region of interest" description="Disordered" evidence="7">
    <location>
        <begin position="245"/>
        <end position="275"/>
    </location>
</feature>
<dbReference type="InterPro" id="IPR043502">
    <property type="entry name" value="DNA/RNA_pol_sf"/>
</dbReference>
<dbReference type="InterPro" id="IPR041373">
    <property type="entry name" value="RT_RNaseH"/>
</dbReference>
<feature type="compositionally biased region" description="Low complexity" evidence="7">
    <location>
        <begin position="1"/>
        <end position="16"/>
    </location>
</feature>
<feature type="domain" description="Reverse transcriptase RNase H-like" evidence="8">
    <location>
        <begin position="494"/>
        <end position="540"/>
    </location>
</feature>
<keyword evidence="2" id="KW-0548">Nucleotidyltransferase</keyword>
<gene>
    <name evidence="9" type="ORF">Tci_001270</name>
</gene>
<dbReference type="InterPro" id="IPR043128">
    <property type="entry name" value="Rev_trsase/Diguanyl_cyclase"/>
</dbReference>
<dbReference type="SUPFAM" id="SSF56672">
    <property type="entry name" value="DNA/RNA polymerases"/>
    <property type="match status" value="1"/>
</dbReference>
<organism evidence="9">
    <name type="scientific">Tanacetum cinerariifolium</name>
    <name type="common">Dalmatian daisy</name>
    <name type="synonym">Chrysanthemum cinerariifolium</name>
    <dbReference type="NCBI Taxonomy" id="118510"/>
    <lineage>
        <taxon>Eukaryota</taxon>
        <taxon>Viridiplantae</taxon>
        <taxon>Streptophyta</taxon>
        <taxon>Embryophyta</taxon>
        <taxon>Tracheophyta</taxon>
        <taxon>Spermatophyta</taxon>
        <taxon>Magnoliopsida</taxon>
        <taxon>eudicotyledons</taxon>
        <taxon>Gunneridae</taxon>
        <taxon>Pentapetalae</taxon>
        <taxon>asterids</taxon>
        <taxon>campanulids</taxon>
        <taxon>Asterales</taxon>
        <taxon>Asteraceae</taxon>
        <taxon>Asteroideae</taxon>
        <taxon>Anthemideae</taxon>
        <taxon>Anthemidinae</taxon>
        <taxon>Tanacetum</taxon>
    </lineage>
</organism>
<evidence type="ECO:0000256" key="2">
    <source>
        <dbReference type="ARBA" id="ARBA00022695"/>
    </source>
</evidence>
<name>A0A699GJ74_TANCI</name>
<protein>
    <recommendedName>
        <fullName evidence="8">Reverse transcriptase RNase H-like domain-containing protein</fullName>
    </recommendedName>
</protein>
<dbReference type="GO" id="GO:0004519">
    <property type="term" value="F:endonuclease activity"/>
    <property type="evidence" value="ECO:0007669"/>
    <property type="project" value="UniProtKB-KW"/>
</dbReference>
<keyword evidence="3" id="KW-0540">Nuclease</keyword>